<dbReference type="PANTHER" id="PTHR18895:SF74">
    <property type="entry name" value="MTRF1L RELEASE FACTOR GLUTAMINE METHYLTRANSFERASE"/>
    <property type="match status" value="1"/>
</dbReference>
<proteinExistence type="predicted"/>
<dbReference type="Gene3D" id="3.40.50.150">
    <property type="entry name" value="Vaccinia Virus protein VP39"/>
    <property type="match status" value="1"/>
</dbReference>
<name>A0A6A6Y246_9PEZI</name>
<dbReference type="EMBL" id="MU003720">
    <property type="protein sequence ID" value="KAF2802852.1"/>
    <property type="molecule type" value="Genomic_DNA"/>
</dbReference>
<reference evidence="3" key="3">
    <citation type="submission" date="2025-04" db="UniProtKB">
        <authorList>
            <consortium name="RefSeq"/>
        </authorList>
    </citation>
    <scope>IDENTIFICATION</scope>
    <source>
        <strain evidence="3">CBS 304.34</strain>
    </source>
</reference>
<gene>
    <name evidence="1 3" type="ORF">BDZ99DRAFT_526960</name>
</gene>
<keyword evidence="2" id="KW-1185">Reference proteome</keyword>
<organism evidence="1">
    <name type="scientific">Mytilinidion resinicola</name>
    <dbReference type="NCBI Taxonomy" id="574789"/>
    <lineage>
        <taxon>Eukaryota</taxon>
        <taxon>Fungi</taxon>
        <taxon>Dikarya</taxon>
        <taxon>Ascomycota</taxon>
        <taxon>Pezizomycotina</taxon>
        <taxon>Dothideomycetes</taxon>
        <taxon>Pleosporomycetidae</taxon>
        <taxon>Mytilinidiales</taxon>
        <taxon>Mytilinidiaceae</taxon>
        <taxon>Mytilinidion</taxon>
    </lineage>
</organism>
<dbReference type="GeneID" id="54467080"/>
<reference evidence="1 3" key="1">
    <citation type="journal article" date="2020" name="Stud. Mycol.">
        <title>101 Dothideomycetes genomes: a test case for predicting lifestyles and emergence of pathogens.</title>
        <authorList>
            <person name="Haridas S."/>
            <person name="Albert R."/>
            <person name="Binder M."/>
            <person name="Bloem J."/>
            <person name="Labutti K."/>
            <person name="Salamov A."/>
            <person name="Andreopoulos B."/>
            <person name="Baker S."/>
            <person name="Barry K."/>
            <person name="Bills G."/>
            <person name="Bluhm B."/>
            <person name="Cannon C."/>
            <person name="Castanera R."/>
            <person name="Culley D."/>
            <person name="Daum C."/>
            <person name="Ezra D."/>
            <person name="Gonzalez J."/>
            <person name="Henrissat B."/>
            <person name="Kuo A."/>
            <person name="Liang C."/>
            <person name="Lipzen A."/>
            <person name="Lutzoni F."/>
            <person name="Magnuson J."/>
            <person name="Mondo S."/>
            <person name="Nolan M."/>
            <person name="Ohm R."/>
            <person name="Pangilinan J."/>
            <person name="Park H.-J."/>
            <person name="Ramirez L."/>
            <person name="Alfaro M."/>
            <person name="Sun H."/>
            <person name="Tritt A."/>
            <person name="Yoshinaga Y."/>
            <person name="Zwiers L.-H."/>
            <person name="Turgeon B."/>
            <person name="Goodwin S."/>
            <person name="Spatafora J."/>
            <person name="Crous P."/>
            <person name="Grigoriev I."/>
        </authorList>
    </citation>
    <scope>NUCLEOTIDE SEQUENCE</scope>
    <source>
        <strain evidence="1 3">CBS 304.34</strain>
    </source>
</reference>
<dbReference type="PANTHER" id="PTHR18895">
    <property type="entry name" value="HEMK METHYLTRANSFERASE"/>
    <property type="match status" value="1"/>
</dbReference>
<evidence type="ECO:0000313" key="2">
    <source>
        <dbReference type="Proteomes" id="UP000504636"/>
    </source>
</evidence>
<protein>
    <recommendedName>
        <fullName evidence="4">S-adenosyl-L-methionine-dependent methyltransferase</fullName>
    </recommendedName>
</protein>
<dbReference type="CDD" id="cd02440">
    <property type="entry name" value="AdoMet_MTases"/>
    <property type="match status" value="1"/>
</dbReference>
<dbReference type="Proteomes" id="UP000504636">
    <property type="component" value="Unplaced"/>
</dbReference>
<accession>A0A6A6Y246</accession>
<reference evidence="3" key="2">
    <citation type="submission" date="2020-04" db="EMBL/GenBank/DDBJ databases">
        <authorList>
            <consortium name="NCBI Genome Project"/>
        </authorList>
    </citation>
    <scope>NUCLEOTIDE SEQUENCE</scope>
    <source>
        <strain evidence="3">CBS 304.34</strain>
    </source>
</reference>
<evidence type="ECO:0000313" key="3">
    <source>
        <dbReference type="RefSeq" id="XP_033569816.1"/>
    </source>
</evidence>
<evidence type="ECO:0008006" key="4">
    <source>
        <dbReference type="Google" id="ProtNLM"/>
    </source>
</evidence>
<dbReference type="InterPro" id="IPR029063">
    <property type="entry name" value="SAM-dependent_MTases_sf"/>
</dbReference>
<dbReference type="OrthoDB" id="269872at2759"/>
<dbReference type="GO" id="GO:0005739">
    <property type="term" value="C:mitochondrion"/>
    <property type="evidence" value="ECO:0007669"/>
    <property type="project" value="TreeGrafter"/>
</dbReference>
<sequence length="304" mass="34310">MLSIAPNLPRNLRVLDLCTGVGCIPLPFQHQLSRRRPDTLLRMVGVDISPDALQLARDNTERVLRDAREEYNVLPPQTQALEQIKYIPADVLGKSPDHPTLEAALVLKPALNPGESRVTKGLRAYTAKTFHILICNHPYISPSDFLRTTSRSVREFEPELALVPPPNSAISHEEEGDVFYPRLLEIAHQAKAIMVLFEVADLSQALRVARIARRLGKELAHEHARMEVPFPDRVGWDEIQIWRDEPGKVGAIEESQTIDGFEVIGRGNGRSVFYSKHHVRDWFSSSDKLRLREQIIELSTQGTS</sequence>
<dbReference type="SUPFAM" id="SSF53335">
    <property type="entry name" value="S-adenosyl-L-methionine-dependent methyltransferases"/>
    <property type="match status" value="1"/>
</dbReference>
<dbReference type="AlphaFoldDB" id="A0A6A6Y246"/>
<dbReference type="InterPro" id="IPR050320">
    <property type="entry name" value="N5-glutamine_MTase"/>
</dbReference>
<dbReference type="RefSeq" id="XP_033569816.1">
    <property type="nucleotide sequence ID" value="XM_033726187.1"/>
</dbReference>
<evidence type="ECO:0000313" key="1">
    <source>
        <dbReference type="EMBL" id="KAF2802852.1"/>
    </source>
</evidence>